<evidence type="ECO:0000313" key="4">
    <source>
        <dbReference type="Proteomes" id="UP000321734"/>
    </source>
</evidence>
<organism evidence="3 4">
    <name type="scientific">Gelidibacter salicanalis</name>
    <dbReference type="NCBI Taxonomy" id="291193"/>
    <lineage>
        <taxon>Bacteria</taxon>
        <taxon>Pseudomonadati</taxon>
        <taxon>Bacteroidota</taxon>
        <taxon>Flavobacteriia</taxon>
        <taxon>Flavobacteriales</taxon>
        <taxon>Flavobacteriaceae</taxon>
        <taxon>Gelidibacter</taxon>
    </lineage>
</organism>
<dbReference type="EMBL" id="VORX01000008">
    <property type="protein sequence ID" value="TXE06008.1"/>
    <property type="molecule type" value="Genomic_DNA"/>
</dbReference>
<sequence>MAQFDFSHPARQSPKGIIIIFALNTYKFVARFFVLFLALGLSLSKNESFSFLNTTNIILMLLGIFIVILGFAILKYLNFKFYLDKDEFHLATGVFNKDTTILPKSKIQNVYIKQNFIQQIINVVSLTIETAGDDKAEIEINALDRATALQLKAQLFTNAQLENSDVPAETPQQTIFFKASVQRLLLEGISQNHVRSFLIIISFVLGLFNEFEKYVEDYQIADRVKSTINLQSGSFFNVLLANLFLVMLAVLVSMLFSIIKTFIANYNLEVVENKDTIEINKGLFNKLSLILTPIRIQNLVIKTNRLKSFFGLHTLSIKQAMINKKQQKHFKIVALDKPQLAHLIEKIFSQYPGVGEFHKPDAYYKRVLILRAAVIGVLLNIPAFFIIGDYFWLINIGILAWIVLFVHFTYNKASFQITDEYLTVTSGFIDRVRQINQLHKIQSVALKQSFFQKQRQIASLHIATASHTVKIPYITEKNAKSIYDYLLFKIESQDRNWM</sequence>
<keyword evidence="1" id="KW-0472">Membrane</keyword>
<feature type="transmembrane region" description="Helical" evidence="1">
    <location>
        <begin position="368"/>
        <end position="386"/>
    </location>
</feature>
<evidence type="ECO:0000313" key="3">
    <source>
        <dbReference type="EMBL" id="TXE06008.1"/>
    </source>
</evidence>
<reference evidence="3 4" key="1">
    <citation type="submission" date="2019-08" db="EMBL/GenBank/DDBJ databases">
        <title>Genome sequence of Gelidibacter salicanalis IC162T.</title>
        <authorList>
            <person name="Bowman J.P."/>
        </authorList>
    </citation>
    <scope>NUCLEOTIDE SEQUENCE [LARGE SCALE GENOMIC DNA]</scope>
    <source>
        <strain evidence="3 4">IC162</strain>
    </source>
</reference>
<dbReference type="RefSeq" id="WP_146893992.1">
    <property type="nucleotide sequence ID" value="NZ_VORX01000008.1"/>
</dbReference>
<feature type="transmembrane region" description="Helical" evidence="1">
    <location>
        <begin position="16"/>
        <end position="37"/>
    </location>
</feature>
<gene>
    <name evidence="3" type="ORF">ES711_14345</name>
</gene>
<dbReference type="PANTHER" id="PTHR34473:SF2">
    <property type="entry name" value="UPF0699 TRANSMEMBRANE PROTEIN YDBT"/>
    <property type="match status" value="1"/>
</dbReference>
<feature type="transmembrane region" description="Helical" evidence="1">
    <location>
        <begin position="57"/>
        <end position="77"/>
    </location>
</feature>
<dbReference type="AlphaFoldDB" id="A0A5C7ABQ6"/>
<name>A0A5C7ABQ6_9FLAO</name>
<dbReference type="PANTHER" id="PTHR34473">
    <property type="entry name" value="UPF0699 TRANSMEMBRANE PROTEIN YDBS"/>
    <property type="match status" value="1"/>
</dbReference>
<feature type="domain" description="YdbS-like PH" evidence="2">
    <location>
        <begin position="410"/>
        <end position="486"/>
    </location>
</feature>
<keyword evidence="1" id="KW-1133">Transmembrane helix</keyword>
<accession>A0A5C7ABQ6</accession>
<dbReference type="Pfam" id="PF03703">
    <property type="entry name" value="bPH_2"/>
    <property type="match status" value="2"/>
</dbReference>
<dbReference type="InterPro" id="IPR014529">
    <property type="entry name" value="UCP026631"/>
</dbReference>
<feature type="transmembrane region" description="Helical" evidence="1">
    <location>
        <begin position="192"/>
        <end position="208"/>
    </location>
</feature>
<proteinExistence type="predicted"/>
<evidence type="ECO:0000256" key="1">
    <source>
        <dbReference type="SAM" id="Phobius"/>
    </source>
</evidence>
<dbReference type="InterPro" id="IPR005182">
    <property type="entry name" value="YdbS-like_PH"/>
</dbReference>
<keyword evidence="4" id="KW-1185">Reference proteome</keyword>
<feature type="transmembrane region" description="Helical" evidence="1">
    <location>
        <begin position="392"/>
        <end position="410"/>
    </location>
</feature>
<dbReference type="OrthoDB" id="1049931at2"/>
<keyword evidence="1" id="KW-0812">Transmembrane</keyword>
<protein>
    <submittedName>
        <fullName evidence="3">PH domain-containing protein</fullName>
    </submittedName>
</protein>
<feature type="domain" description="YdbS-like PH" evidence="2">
    <location>
        <begin position="76"/>
        <end position="154"/>
    </location>
</feature>
<dbReference type="Proteomes" id="UP000321734">
    <property type="component" value="Unassembled WGS sequence"/>
</dbReference>
<evidence type="ECO:0000259" key="2">
    <source>
        <dbReference type="Pfam" id="PF03703"/>
    </source>
</evidence>
<comment type="caution">
    <text evidence="3">The sequence shown here is derived from an EMBL/GenBank/DDBJ whole genome shotgun (WGS) entry which is preliminary data.</text>
</comment>
<feature type="transmembrane region" description="Helical" evidence="1">
    <location>
        <begin position="235"/>
        <end position="259"/>
    </location>
</feature>
<dbReference type="PIRSF" id="PIRSF026631">
    <property type="entry name" value="UCP026631"/>
    <property type="match status" value="1"/>
</dbReference>